<feature type="compositionally biased region" description="Basic and acidic residues" evidence="2">
    <location>
        <begin position="12"/>
        <end position="21"/>
    </location>
</feature>
<keyword evidence="6" id="KW-1185">Reference proteome</keyword>
<feature type="compositionally biased region" description="Basic and acidic residues" evidence="2">
    <location>
        <begin position="587"/>
        <end position="603"/>
    </location>
</feature>
<evidence type="ECO:0000256" key="1">
    <source>
        <dbReference type="ARBA" id="ARBA00005575"/>
    </source>
</evidence>
<protein>
    <submittedName>
        <fullName evidence="5">Kinase-like domain-containing protein</fullName>
    </submittedName>
</protein>
<dbReference type="SUPFAM" id="SSF56112">
    <property type="entry name" value="Protein kinase-like (PK-like)"/>
    <property type="match status" value="1"/>
</dbReference>
<feature type="region of interest" description="Disordered" evidence="2">
    <location>
        <begin position="584"/>
        <end position="647"/>
    </location>
</feature>
<feature type="region of interest" description="Disordered" evidence="2">
    <location>
        <begin position="1"/>
        <end position="31"/>
    </location>
</feature>
<dbReference type="GO" id="GO:0004674">
    <property type="term" value="F:protein serine/threonine kinase activity"/>
    <property type="evidence" value="ECO:0007669"/>
    <property type="project" value="InterPro"/>
</dbReference>
<dbReference type="AlphaFoldDB" id="A0AAD7NHH9"/>
<reference evidence="5" key="1">
    <citation type="submission" date="2023-03" db="EMBL/GenBank/DDBJ databases">
        <title>Massive genome expansion in bonnet fungi (Mycena s.s.) driven by repeated elements and novel gene families across ecological guilds.</title>
        <authorList>
            <consortium name="Lawrence Berkeley National Laboratory"/>
            <person name="Harder C.B."/>
            <person name="Miyauchi S."/>
            <person name="Viragh M."/>
            <person name="Kuo A."/>
            <person name="Thoen E."/>
            <person name="Andreopoulos B."/>
            <person name="Lu D."/>
            <person name="Skrede I."/>
            <person name="Drula E."/>
            <person name="Henrissat B."/>
            <person name="Morin E."/>
            <person name="Kohler A."/>
            <person name="Barry K."/>
            <person name="LaButti K."/>
            <person name="Morin E."/>
            <person name="Salamov A."/>
            <person name="Lipzen A."/>
            <person name="Mereny Z."/>
            <person name="Hegedus B."/>
            <person name="Baldrian P."/>
            <person name="Stursova M."/>
            <person name="Weitz H."/>
            <person name="Taylor A."/>
            <person name="Grigoriev I.V."/>
            <person name="Nagy L.G."/>
            <person name="Martin F."/>
            <person name="Kauserud H."/>
        </authorList>
    </citation>
    <scope>NUCLEOTIDE SEQUENCE</scope>
    <source>
        <strain evidence="5">CBHHK182m</strain>
    </source>
</reference>
<dbReference type="SMART" id="SM00240">
    <property type="entry name" value="FHA"/>
    <property type="match status" value="1"/>
</dbReference>
<sequence>MDPADMDFEDTEQPKTQEHQEPTPSPPDPQRDALLWGYLQRYPGNRLVPWERFDLRRDCPEVTIGRNPKNTICLSHIEMSEYRDSGRHATIRWLGVQNGVSVVTMEDHSSNGSYIEGSVFKRASRTLRNKEEISFISSQPPPPGDTAMADLRFIYYDLASPVRGVLERYHLGEVAGRGTFSTVYKAYDRKEGTLYAVKAIHADKSLKMKWSRDNDTITQQQHTIQREVDVMTQLTHPNISRLLDYFWNADGSIDLVLEYMLGGDLHDFIIQHNGLTFIHSKNIAHRDLKPENVLLTTDRPPILKIADFGLAKMVDYEARLYTICGTAEYLAPEMGLHMIHSTGYGKELDAFAVGGIYYGCVTVLKPLYSNAPPGPYLLEHVRLPDRKVDYRSIEQHVISVDKEGYPVYLSTQGRQFLRGLMEFDPAKRLTMVQALAHPWLAFNQADTYAPPPEPLEEWKNDTSPPEDVVMSADPATDDATTTPNASQQNAALATPPLRVSPSMPAASMEDDDEVAPGLTSLKNKGRMLERQCDALARARSQQQLFEPPPELLRSTLKLMSSPSAPQLGEGATATCVARENNNNANKRKFELEEHDDADMRRTMSPEPEADPPIEPLLKKGKSVHGHVVDPDAMDVSPRKRGGRGRGT</sequence>
<dbReference type="InterPro" id="IPR011009">
    <property type="entry name" value="Kinase-like_dom_sf"/>
</dbReference>
<accession>A0AAD7NHH9</accession>
<dbReference type="Proteomes" id="UP001215598">
    <property type="component" value="Unassembled WGS sequence"/>
</dbReference>
<dbReference type="PANTHER" id="PTHR24348:SF68">
    <property type="entry name" value="SERINE_THREONINE-PROTEIN KINASE ATG1C"/>
    <property type="match status" value="1"/>
</dbReference>
<dbReference type="Gene3D" id="1.10.510.10">
    <property type="entry name" value="Transferase(Phosphotransferase) domain 1"/>
    <property type="match status" value="1"/>
</dbReference>
<dbReference type="PANTHER" id="PTHR24348">
    <property type="entry name" value="SERINE/THREONINE-PROTEIN KINASE UNC-51-RELATED"/>
    <property type="match status" value="1"/>
</dbReference>
<comment type="caution">
    <text evidence="5">The sequence shown here is derived from an EMBL/GenBank/DDBJ whole genome shotgun (WGS) entry which is preliminary data.</text>
</comment>
<dbReference type="InterPro" id="IPR008271">
    <property type="entry name" value="Ser/Thr_kinase_AS"/>
</dbReference>
<dbReference type="GO" id="GO:0005524">
    <property type="term" value="F:ATP binding"/>
    <property type="evidence" value="ECO:0007669"/>
    <property type="project" value="InterPro"/>
</dbReference>
<feature type="compositionally biased region" description="Basic residues" evidence="2">
    <location>
        <begin position="638"/>
        <end position="647"/>
    </location>
</feature>
<dbReference type="Gene3D" id="3.30.200.20">
    <property type="entry name" value="Phosphorylase Kinase, domain 1"/>
    <property type="match status" value="1"/>
</dbReference>
<dbReference type="PROSITE" id="PS50011">
    <property type="entry name" value="PROTEIN_KINASE_DOM"/>
    <property type="match status" value="1"/>
</dbReference>
<dbReference type="InterPro" id="IPR000719">
    <property type="entry name" value="Prot_kinase_dom"/>
</dbReference>
<feature type="region of interest" description="Disordered" evidence="2">
    <location>
        <begin position="450"/>
        <end position="513"/>
    </location>
</feature>
<dbReference type="GO" id="GO:0005737">
    <property type="term" value="C:cytoplasm"/>
    <property type="evidence" value="ECO:0007669"/>
    <property type="project" value="TreeGrafter"/>
</dbReference>
<evidence type="ECO:0000313" key="5">
    <source>
        <dbReference type="EMBL" id="KAJ7760936.1"/>
    </source>
</evidence>
<gene>
    <name evidence="5" type="ORF">B0H16DRAFT_1812229</name>
</gene>
<dbReference type="PROSITE" id="PS50006">
    <property type="entry name" value="FHA_DOMAIN"/>
    <property type="match status" value="1"/>
</dbReference>
<dbReference type="InterPro" id="IPR045269">
    <property type="entry name" value="Atg1-like"/>
</dbReference>
<dbReference type="Pfam" id="PF00498">
    <property type="entry name" value="FHA"/>
    <property type="match status" value="1"/>
</dbReference>
<proteinExistence type="inferred from homology"/>
<evidence type="ECO:0000313" key="6">
    <source>
        <dbReference type="Proteomes" id="UP001215598"/>
    </source>
</evidence>
<evidence type="ECO:0000259" key="3">
    <source>
        <dbReference type="PROSITE" id="PS50006"/>
    </source>
</evidence>
<dbReference type="SUPFAM" id="SSF49879">
    <property type="entry name" value="SMAD/FHA domain"/>
    <property type="match status" value="1"/>
</dbReference>
<comment type="similarity">
    <text evidence="1">Belongs to the protein kinase superfamily. CAMK Ser/Thr protein kinase family. CHEK2 subfamily.</text>
</comment>
<dbReference type="InterPro" id="IPR000253">
    <property type="entry name" value="FHA_dom"/>
</dbReference>
<name>A0AAD7NHH9_9AGAR</name>
<keyword evidence="5" id="KW-0418">Kinase</keyword>
<dbReference type="PROSITE" id="PS00108">
    <property type="entry name" value="PROTEIN_KINASE_ST"/>
    <property type="match status" value="1"/>
</dbReference>
<dbReference type="GO" id="GO:0010506">
    <property type="term" value="P:regulation of autophagy"/>
    <property type="evidence" value="ECO:0007669"/>
    <property type="project" value="InterPro"/>
</dbReference>
<dbReference type="Gene3D" id="2.60.200.20">
    <property type="match status" value="1"/>
</dbReference>
<feature type="domain" description="Protein kinase" evidence="4">
    <location>
        <begin position="169"/>
        <end position="440"/>
    </location>
</feature>
<organism evidence="5 6">
    <name type="scientific">Mycena metata</name>
    <dbReference type="NCBI Taxonomy" id="1033252"/>
    <lineage>
        <taxon>Eukaryota</taxon>
        <taxon>Fungi</taxon>
        <taxon>Dikarya</taxon>
        <taxon>Basidiomycota</taxon>
        <taxon>Agaricomycotina</taxon>
        <taxon>Agaricomycetes</taxon>
        <taxon>Agaricomycetidae</taxon>
        <taxon>Agaricales</taxon>
        <taxon>Marasmiineae</taxon>
        <taxon>Mycenaceae</taxon>
        <taxon>Mycena</taxon>
    </lineage>
</organism>
<feature type="compositionally biased region" description="Low complexity" evidence="2">
    <location>
        <begin position="472"/>
        <end position="483"/>
    </location>
</feature>
<dbReference type="SMART" id="SM00220">
    <property type="entry name" value="S_TKc"/>
    <property type="match status" value="1"/>
</dbReference>
<evidence type="ECO:0000256" key="2">
    <source>
        <dbReference type="SAM" id="MobiDB-lite"/>
    </source>
</evidence>
<dbReference type="InterPro" id="IPR008984">
    <property type="entry name" value="SMAD_FHA_dom_sf"/>
</dbReference>
<keyword evidence="5" id="KW-0808">Transferase</keyword>
<dbReference type="Pfam" id="PF00069">
    <property type="entry name" value="Pkinase"/>
    <property type="match status" value="1"/>
</dbReference>
<feature type="domain" description="FHA" evidence="3">
    <location>
        <begin position="62"/>
        <end position="120"/>
    </location>
</feature>
<dbReference type="EMBL" id="JARKIB010000036">
    <property type="protein sequence ID" value="KAJ7760936.1"/>
    <property type="molecule type" value="Genomic_DNA"/>
</dbReference>
<evidence type="ECO:0000259" key="4">
    <source>
        <dbReference type="PROSITE" id="PS50011"/>
    </source>
</evidence>
<feature type="compositionally biased region" description="Acidic residues" evidence="2">
    <location>
        <begin position="1"/>
        <end position="11"/>
    </location>
</feature>